<accession>A0ACC2WHT2</accession>
<reference evidence="1" key="1">
    <citation type="submission" date="2023-04" db="EMBL/GenBank/DDBJ databases">
        <title>Draft Genome sequencing of Naganishia species isolated from polar environments using Oxford Nanopore Technology.</title>
        <authorList>
            <person name="Leo P."/>
            <person name="Venkateswaran K."/>
        </authorList>
    </citation>
    <scope>NUCLEOTIDE SEQUENCE</scope>
    <source>
        <strain evidence="1">MNA-CCFEE 5262</strain>
    </source>
</reference>
<comment type="caution">
    <text evidence="1">The sequence shown here is derived from an EMBL/GenBank/DDBJ whole genome shotgun (WGS) entry which is preliminary data.</text>
</comment>
<evidence type="ECO:0000313" key="2">
    <source>
        <dbReference type="Proteomes" id="UP001230649"/>
    </source>
</evidence>
<protein>
    <submittedName>
        <fullName evidence="1">Uncharacterized protein</fullName>
    </submittedName>
</protein>
<keyword evidence="2" id="KW-1185">Reference proteome</keyword>
<dbReference type="EMBL" id="JASBWS010000024">
    <property type="protein sequence ID" value="KAJ9110381.1"/>
    <property type="molecule type" value="Genomic_DNA"/>
</dbReference>
<proteinExistence type="predicted"/>
<organism evidence="1 2">
    <name type="scientific">Naganishia adeliensis</name>
    <dbReference type="NCBI Taxonomy" id="92952"/>
    <lineage>
        <taxon>Eukaryota</taxon>
        <taxon>Fungi</taxon>
        <taxon>Dikarya</taxon>
        <taxon>Basidiomycota</taxon>
        <taxon>Agaricomycotina</taxon>
        <taxon>Tremellomycetes</taxon>
        <taxon>Filobasidiales</taxon>
        <taxon>Filobasidiaceae</taxon>
        <taxon>Naganishia</taxon>
    </lineage>
</organism>
<evidence type="ECO:0000313" key="1">
    <source>
        <dbReference type="EMBL" id="KAJ9110381.1"/>
    </source>
</evidence>
<dbReference type="Proteomes" id="UP001230649">
    <property type="component" value="Unassembled WGS sequence"/>
</dbReference>
<name>A0ACC2WHT2_9TREE</name>
<gene>
    <name evidence="1" type="ORF">QFC20_002978</name>
</gene>
<sequence>MPHQTTTLAILATLVVVLFTYQYLASPPPVDLDTYIPLSPNSAKFGTEVPGLNSNIQDAQDLDWDDLPDGGGELLSGEAGINEKRRVRVDLGVMSRCPDARLCESVMDKVFSYPGVREKVDVRLNYIGRQVHFHLDPILRV</sequence>